<feature type="transmembrane region" description="Helical" evidence="7">
    <location>
        <begin position="148"/>
        <end position="168"/>
    </location>
</feature>
<feature type="transmembrane region" description="Helical" evidence="7">
    <location>
        <begin position="180"/>
        <end position="199"/>
    </location>
</feature>
<keyword evidence="6 7" id="KW-0472">Membrane</keyword>
<reference evidence="9" key="1">
    <citation type="journal article" date="2021" name="PeerJ">
        <title>Extensive microbial diversity within the chicken gut microbiome revealed by metagenomics and culture.</title>
        <authorList>
            <person name="Gilroy R."/>
            <person name="Ravi A."/>
            <person name="Getino M."/>
            <person name="Pursley I."/>
            <person name="Horton D.L."/>
            <person name="Alikhan N.F."/>
            <person name="Baker D."/>
            <person name="Gharbi K."/>
            <person name="Hall N."/>
            <person name="Watson M."/>
            <person name="Adriaenssens E.M."/>
            <person name="Foster-Nyarko E."/>
            <person name="Jarju S."/>
            <person name="Secka A."/>
            <person name="Antonio M."/>
            <person name="Oren A."/>
            <person name="Chaudhuri R.R."/>
            <person name="La Ragione R."/>
            <person name="Hildebrand F."/>
            <person name="Pallen M.J."/>
        </authorList>
    </citation>
    <scope>NUCLEOTIDE SEQUENCE</scope>
    <source>
        <strain evidence="9">ChiHjej12B11-14209</strain>
    </source>
</reference>
<feature type="domain" description="Glycine transporter" evidence="8">
    <location>
        <begin position="36"/>
        <end position="109"/>
    </location>
</feature>
<proteinExistence type="inferred from homology"/>
<feature type="transmembrane region" description="Helical" evidence="7">
    <location>
        <begin position="205"/>
        <end position="221"/>
    </location>
</feature>
<evidence type="ECO:0000256" key="3">
    <source>
        <dbReference type="ARBA" id="ARBA00022475"/>
    </source>
</evidence>
<evidence type="ECO:0000313" key="10">
    <source>
        <dbReference type="Proteomes" id="UP000824062"/>
    </source>
</evidence>
<dbReference type="AlphaFoldDB" id="A0A9D2EY88"/>
<protein>
    <submittedName>
        <fullName evidence="9">TRIC cation channel family protein</fullName>
    </submittedName>
</protein>
<sequence length="260" mass="27983">MRHNGRAVTVVERGARVPEIFSAINPEYVAVSLPTWVDLASVVVGSMGGVMVARARHLDAVGFIGLALICGLGGGLIRDVMMQVGSVYMLDSPFAIPLSAATGILAFLFPQLLDRAGGSLLEWLDIFAVALFALVGCDKALVNGFYPASCMLMGIMTGVGGGMLRDVFLGEVPRIFKRSNLYAVCAFAGSFAYWCAVVLGSVNKLWGAALCLVVTIGLRRWSLRYNVQTPADVDLGPRVAAPVKRAARYVRVSRWRSRKR</sequence>
<gene>
    <name evidence="9" type="ORF">IAA19_01205</name>
</gene>
<accession>A0A9D2EY88</accession>
<keyword evidence="4 7" id="KW-0812">Transmembrane</keyword>
<name>A0A9D2EY88_9ACTN</name>
<dbReference type="GO" id="GO:0005886">
    <property type="term" value="C:plasma membrane"/>
    <property type="evidence" value="ECO:0007669"/>
    <property type="project" value="UniProtKB-SubCell"/>
</dbReference>
<reference evidence="9" key="2">
    <citation type="submission" date="2021-04" db="EMBL/GenBank/DDBJ databases">
        <authorList>
            <person name="Gilroy R."/>
        </authorList>
    </citation>
    <scope>NUCLEOTIDE SEQUENCE</scope>
    <source>
        <strain evidence="9">ChiHjej12B11-14209</strain>
    </source>
</reference>
<evidence type="ECO:0000256" key="5">
    <source>
        <dbReference type="ARBA" id="ARBA00022989"/>
    </source>
</evidence>
<comment type="caution">
    <text evidence="9">The sequence shown here is derived from an EMBL/GenBank/DDBJ whole genome shotgun (WGS) entry which is preliminary data.</text>
</comment>
<dbReference type="Proteomes" id="UP000824062">
    <property type="component" value="Unassembled WGS sequence"/>
</dbReference>
<dbReference type="InterPro" id="IPR005115">
    <property type="entry name" value="Gly_transporter"/>
</dbReference>
<feature type="transmembrane region" description="Helical" evidence="7">
    <location>
        <begin position="94"/>
        <end position="113"/>
    </location>
</feature>
<keyword evidence="3" id="KW-1003">Cell membrane</keyword>
<dbReference type="Pfam" id="PF03458">
    <property type="entry name" value="Gly_transporter"/>
    <property type="match status" value="2"/>
</dbReference>
<comment type="subcellular location">
    <subcellularLocation>
        <location evidence="1">Cell membrane</location>
        <topology evidence="1">Multi-pass membrane protein</topology>
    </subcellularLocation>
</comment>
<evidence type="ECO:0000256" key="6">
    <source>
        <dbReference type="ARBA" id="ARBA00023136"/>
    </source>
</evidence>
<evidence type="ECO:0000256" key="7">
    <source>
        <dbReference type="SAM" id="Phobius"/>
    </source>
</evidence>
<evidence type="ECO:0000259" key="8">
    <source>
        <dbReference type="Pfam" id="PF03458"/>
    </source>
</evidence>
<evidence type="ECO:0000256" key="4">
    <source>
        <dbReference type="ARBA" id="ARBA00022692"/>
    </source>
</evidence>
<keyword evidence="5 7" id="KW-1133">Transmembrane helix</keyword>
<dbReference type="PANTHER" id="PTHR30506:SF3">
    <property type="entry name" value="UPF0126 INNER MEMBRANE PROTEIN YADS-RELATED"/>
    <property type="match status" value="1"/>
</dbReference>
<organism evidence="9 10">
    <name type="scientific">Candidatus Olsenella pullistercoris</name>
    <dbReference type="NCBI Taxonomy" id="2838712"/>
    <lineage>
        <taxon>Bacteria</taxon>
        <taxon>Bacillati</taxon>
        <taxon>Actinomycetota</taxon>
        <taxon>Coriobacteriia</taxon>
        <taxon>Coriobacteriales</taxon>
        <taxon>Atopobiaceae</taxon>
        <taxon>Olsenella</taxon>
    </lineage>
</organism>
<comment type="similarity">
    <text evidence="2">Belongs to the UPF0126 family.</text>
</comment>
<feature type="transmembrane region" description="Helical" evidence="7">
    <location>
        <begin position="60"/>
        <end position="82"/>
    </location>
</feature>
<feature type="transmembrane region" description="Helical" evidence="7">
    <location>
        <begin position="120"/>
        <end position="142"/>
    </location>
</feature>
<feature type="domain" description="Glycine transporter" evidence="8">
    <location>
        <begin position="123"/>
        <end position="195"/>
    </location>
</feature>
<dbReference type="PANTHER" id="PTHR30506">
    <property type="entry name" value="INNER MEMBRANE PROTEIN"/>
    <property type="match status" value="1"/>
</dbReference>
<evidence type="ECO:0000313" key="9">
    <source>
        <dbReference type="EMBL" id="HIZ45631.1"/>
    </source>
</evidence>
<evidence type="ECO:0000256" key="2">
    <source>
        <dbReference type="ARBA" id="ARBA00008193"/>
    </source>
</evidence>
<dbReference type="EMBL" id="DXBM01000014">
    <property type="protein sequence ID" value="HIZ45631.1"/>
    <property type="molecule type" value="Genomic_DNA"/>
</dbReference>
<evidence type="ECO:0000256" key="1">
    <source>
        <dbReference type="ARBA" id="ARBA00004651"/>
    </source>
</evidence>